<dbReference type="Pfam" id="PF09489">
    <property type="entry name" value="CbtB"/>
    <property type="match status" value="1"/>
</dbReference>
<dbReference type="InterPro" id="IPR012667">
    <property type="entry name" value="CbtB_put"/>
</dbReference>
<evidence type="ECO:0000313" key="3">
    <source>
        <dbReference type="Proteomes" id="UP001378188"/>
    </source>
</evidence>
<organism evidence="2 3">
    <name type="scientific">Microbaculum marinum</name>
    <dbReference type="NCBI Taxonomy" id="1764581"/>
    <lineage>
        <taxon>Bacteria</taxon>
        <taxon>Pseudomonadati</taxon>
        <taxon>Pseudomonadota</taxon>
        <taxon>Alphaproteobacteria</taxon>
        <taxon>Hyphomicrobiales</taxon>
        <taxon>Tepidamorphaceae</taxon>
        <taxon>Microbaculum</taxon>
    </lineage>
</organism>
<gene>
    <name evidence="2" type="ORF">V3328_12350</name>
</gene>
<keyword evidence="1" id="KW-0812">Transmembrane</keyword>
<feature type="transmembrane region" description="Helical" evidence="1">
    <location>
        <begin position="17"/>
        <end position="37"/>
    </location>
</feature>
<keyword evidence="3" id="KW-1185">Reference proteome</keyword>
<protein>
    <submittedName>
        <fullName evidence="2">CbtB domain-containing protein</fullName>
    </submittedName>
</protein>
<dbReference type="EMBL" id="JAZHOF010000004">
    <property type="protein sequence ID" value="MEJ8572271.1"/>
    <property type="molecule type" value="Genomic_DNA"/>
</dbReference>
<proteinExistence type="predicted"/>
<dbReference type="NCBIfam" id="TIGR02459">
    <property type="entry name" value="CbtB"/>
    <property type="match status" value="1"/>
</dbReference>
<name>A0AAW9RXR7_9HYPH</name>
<keyword evidence="1" id="KW-1133">Transmembrane helix</keyword>
<sequence>MNQQTATLSHATSSSRVGIAALVFVMGAFLVFGTGFASPQALHDAAHDARHAMSFPCH</sequence>
<comment type="caution">
    <text evidence="2">The sequence shown here is derived from an EMBL/GenBank/DDBJ whole genome shotgun (WGS) entry which is preliminary data.</text>
</comment>
<evidence type="ECO:0000313" key="2">
    <source>
        <dbReference type="EMBL" id="MEJ8572271.1"/>
    </source>
</evidence>
<dbReference type="Proteomes" id="UP001378188">
    <property type="component" value="Unassembled WGS sequence"/>
</dbReference>
<keyword evidence="1" id="KW-0472">Membrane</keyword>
<evidence type="ECO:0000256" key="1">
    <source>
        <dbReference type="SAM" id="Phobius"/>
    </source>
</evidence>
<accession>A0AAW9RXR7</accession>
<dbReference type="AlphaFoldDB" id="A0AAW9RXR7"/>
<reference evidence="2 3" key="1">
    <citation type="submission" date="2024-02" db="EMBL/GenBank/DDBJ databases">
        <title>Genome analysis and characterization of Microbaculum marinisediminis sp. nov., isolated from marine sediment.</title>
        <authorList>
            <person name="Du Z.-J."/>
            <person name="Ye Y.-Q."/>
            <person name="Zhang Z.-R."/>
            <person name="Yuan S.-M."/>
            <person name="Zhang X.-Y."/>
        </authorList>
    </citation>
    <scope>NUCLEOTIDE SEQUENCE [LARGE SCALE GENOMIC DNA]</scope>
    <source>
        <strain evidence="2 3">SDUM1044001</strain>
    </source>
</reference>
<dbReference type="RefSeq" id="WP_340329960.1">
    <property type="nucleotide sequence ID" value="NZ_JAZHOF010000004.1"/>
</dbReference>